<sequence>MFESWASSLGNFGSICRCVGKGFDERYHSQGDAIIEEQKLADVDFSIPEGEPYLLRGHHPRFFAVTKSGSMNKELNISIIEKFQEVWHQNNPGKHCYLFSDQLASHMNVEMIRDALKDNVLLVTGCQHISLPPTAR</sequence>
<organism evidence="1">
    <name type="scientific">Paramoeba aestuarina</name>
    <dbReference type="NCBI Taxonomy" id="180227"/>
    <lineage>
        <taxon>Eukaryota</taxon>
        <taxon>Amoebozoa</taxon>
        <taxon>Discosea</taxon>
        <taxon>Flabellinia</taxon>
        <taxon>Dactylopodida</taxon>
        <taxon>Paramoebidae</taxon>
        <taxon>Paramoeba</taxon>
    </lineage>
</organism>
<evidence type="ECO:0000313" key="1">
    <source>
        <dbReference type="EMBL" id="CAE2310747.1"/>
    </source>
</evidence>
<name>A0A7S4KZW4_9EUKA</name>
<dbReference type="EMBL" id="HBKR01021144">
    <property type="protein sequence ID" value="CAE2310747.1"/>
    <property type="molecule type" value="Transcribed_RNA"/>
</dbReference>
<gene>
    <name evidence="1" type="ORF">NAES01612_LOCUS13754</name>
</gene>
<proteinExistence type="predicted"/>
<protein>
    <submittedName>
        <fullName evidence="1">Uncharacterized protein</fullName>
    </submittedName>
</protein>
<dbReference type="AlphaFoldDB" id="A0A7S4KZW4"/>
<accession>A0A7S4KZW4</accession>
<reference evidence="1" key="1">
    <citation type="submission" date="2021-01" db="EMBL/GenBank/DDBJ databases">
        <authorList>
            <person name="Corre E."/>
            <person name="Pelletier E."/>
            <person name="Niang G."/>
            <person name="Scheremetjew M."/>
            <person name="Finn R."/>
            <person name="Kale V."/>
            <person name="Holt S."/>
            <person name="Cochrane G."/>
            <person name="Meng A."/>
            <person name="Brown T."/>
            <person name="Cohen L."/>
        </authorList>
    </citation>
    <scope>NUCLEOTIDE SEQUENCE</scope>
    <source>
        <strain evidence="1">SoJaBio B1-5/56/2</strain>
    </source>
</reference>